<dbReference type="PANTHER" id="PTHR37957:SF1">
    <property type="entry name" value="PHYTASE-LIKE DOMAIN-CONTAINING PROTEIN"/>
    <property type="match status" value="1"/>
</dbReference>
<protein>
    <submittedName>
        <fullName evidence="4">Esterase-like activity of phytase-domain-containing protein</fullName>
    </submittedName>
</protein>
<name>A0ABR1Y6S5_9PEZI</name>
<evidence type="ECO:0000259" key="3">
    <source>
        <dbReference type="Pfam" id="PF13449"/>
    </source>
</evidence>
<feature type="region of interest" description="Disordered" evidence="1">
    <location>
        <begin position="240"/>
        <end position="267"/>
    </location>
</feature>
<sequence length="523" mass="55188">MLTILFSALALAGCSIAHDAPVNTTTCDSQKYTYRALAGFGTVRSTARDKYGDTLGSLGSAVALEPGSWTYNSSSLTYYGVLWTQPDRGWNTNGTLNYIPRVHKFAVAFAPNASASPDDPAPPNLRFDYLDTRLYQAPDGAPLTGLDADASGATSFPGFPDLPVATYTGDGFGRSGSGGRRVPVDAEGLVLAADGGFWVSDEYGPYIYKFSSEGRMEEAIRPPDAYIPIRNGSESFSADSPPLYAPSLAPVPPDPSSGRTNNQGFEGLAVSPSGTTLSALLQSALIQDGGTAKSTSRHARLVQYDITSSPAVLAAEFVVPLPLYTNADGKTRVAGQSSIVALSETQFLVLARDSGAGRAQDETKSVYRHVDVFDVADATDLRSLHGVDAVGGSVVSDDGVLRDDVVPAAYCPWLDYNVESQLERFGLRNGGEDGEALLSEKWESLVVVPVLEGGGACGDGLMQGEEGGWDTEGNGQDVYIFSLSDNDFITQDGYLDGGSFRYSDGSGQSVDTQALVFRATLPA</sequence>
<dbReference type="Proteomes" id="UP001456524">
    <property type="component" value="Unassembled WGS sequence"/>
</dbReference>
<dbReference type="Pfam" id="PF13449">
    <property type="entry name" value="Phytase-like"/>
    <property type="match status" value="1"/>
</dbReference>
<keyword evidence="2" id="KW-0732">Signal</keyword>
<evidence type="ECO:0000313" key="4">
    <source>
        <dbReference type="EMBL" id="KAK8177425.1"/>
    </source>
</evidence>
<evidence type="ECO:0000313" key="5">
    <source>
        <dbReference type="Proteomes" id="UP001456524"/>
    </source>
</evidence>
<keyword evidence="5" id="KW-1185">Reference proteome</keyword>
<reference evidence="4 5" key="1">
    <citation type="journal article" date="2022" name="G3 (Bethesda)">
        <title>Enemy or ally: a genomic approach to elucidate the lifestyle of Phyllosticta citrichinaensis.</title>
        <authorList>
            <person name="Buijs V.A."/>
            <person name="Groenewald J.Z."/>
            <person name="Haridas S."/>
            <person name="LaButti K.M."/>
            <person name="Lipzen A."/>
            <person name="Martin F.M."/>
            <person name="Barry K."/>
            <person name="Grigoriev I.V."/>
            <person name="Crous P.W."/>
            <person name="Seidl M.F."/>
        </authorList>
    </citation>
    <scope>NUCLEOTIDE SEQUENCE [LARGE SCALE GENOMIC DNA]</scope>
    <source>
        <strain evidence="4 5">CBS 129764</strain>
    </source>
</reference>
<comment type="caution">
    <text evidence="4">The sequence shown here is derived from an EMBL/GenBank/DDBJ whole genome shotgun (WGS) entry which is preliminary data.</text>
</comment>
<feature type="domain" description="Phytase-like" evidence="3">
    <location>
        <begin position="179"/>
        <end position="395"/>
    </location>
</feature>
<proteinExistence type="predicted"/>
<gene>
    <name evidence="4" type="ORF">IWX90DRAFT_492122</name>
</gene>
<accession>A0ABR1Y6S5</accession>
<feature type="chain" id="PRO_5046302077" evidence="2">
    <location>
        <begin position="18"/>
        <end position="523"/>
    </location>
</feature>
<organism evidence="4 5">
    <name type="scientific">Phyllosticta citrichinensis</name>
    <dbReference type="NCBI Taxonomy" id="1130410"/>
    <lineage>
        <taxon>Eukaryota</taxon>
        <taxon>Fungi</taxon>
        <taxon>Dikarya</taxon>
        <taxon>Ascomycota</taxon>
        <taxon>Pezizomycotina</taxon>
        <taxon>Dothideomycetes</taxon>
        <taxon>Dothideomycetes incertae sedis</taxon>
        <taxon>Botryosphaeriales</taxon>
        <taxon>Phyllostictaceae</taxon>
        <taxon>Phyllosticta</taxon>
    </lineage>
</organism>
<dbReference type="EMBL" id="JBBWUH010000001">
    <property type="protein sequence ID" value="KAK8177425.1"/>
    <property type="molecule type" value="Genomic_DNA"/>
</dbReference>
<dbReference type="InterPro" id="IPR027372">
    <property type="entry name" value="Phytase-like_dom"/>
</dbReference>
<feature type="signal peptide" evidence="2">
    <location>
        <begin position="1"/>
        <end position="17"/>
    </location>
</feature>
<evidence type="ECO:0000256" key="1">
    <source>
        <dbReference type="SAM" id="MobiDB-lite"/>
    </source>
</evidence>
<dbReference type="PANTHER" id="PTHR37957">
    <property type="entry name" value="BLR7070 PROTEIN"/>
    <property type="match status" value="1"/>
</dbReference>
<evidence type="ECO:0000256" key="2">
    <source>
        <dbReference type="SAM" id="SignalP"/>
    </source>
</evidence>